<dbReference type="SUPFAM" id="SSF88659">
    <property type="entry name" value="Sigma3 and sigma4 domains of RNA polymerase sigma factors"/>
    <property type="match status" value="1"/>
</dbReference>
<sequence length="218" mass="25418">MQTLSRLGYEWRLPIMLKHYYGYTYDKIADMIDIPPGTVKSRLPEEQRHQAGIIRRQGEKLRSLVSDLNLVSMLEYEMQLLHLKYIRLSVLGRQVVTEFLNHGLDDRYDIELKLADEAVRIYGDEKLPLRAISNLVQNSVRHNSQSCKITIETSLSQDRSQYRIIVRDNGRGIPQERLAEITELHFLQGESALPSKVTVWGSRWWQGLRRHITATSFL</sequence>
<comment type="caution">
    <text evidence="11">The sequence shown here is derived from an EMBL/GenBank/DDBJ whole genome shotgun (WGS) entry which is preliminary data.</text>
</comment>
<evidence type="ECO:0000256" key="9">
    <source>
        <dbReference type="ARBA" id="ARBA00023012"/>
    </source>
</evidence>
<dbReference type="PANTHER" id="PTHR45453:SF1">
    <property type="entry name" value="PHOSPHATE REGULON SENSOR PROTEIN PHOR"/>
    <property type="match status" value="1"/>
</dbReference>
<keyword evidence="8" id="KW-0067">ATP-binding</keyword>
<dbReference type="InterPro" id="IPR050351">
    <property type="entry name" value="BphY/WalK/GraS-like"/>
</dbReference>
<dbReference type="GO" id="GO:0016036">
    <property type="term" value="P:cellular response to phosphate starvation"/>
    <property type="evidence" value="ECO:0007669"/>
    <property type="project" value="TreeGrafter"/>
</dbReference>
<dbReference type="GO" id="GO:0003677">
    <property type="term" value="F:DNA binding"/>
    <property type="evidence" value="ECO:0007669"/>
    <property type="project" value="InterPro"/>
</dbReference>
<dbReference type="AlphaFoldDB" id="A0A919XAE6"/>
<keyword evidence="4" id="KW-0597">Phosphoprotein</keyword>
<dbReference type="InterPro" id="IPR013324">
    <property type="entry name" value="RNA_pol_sigma_r3/r4-like"/>
</dbReference>
<protein>
    <recommendedName>
        <fullName evidence="3">histidine kinase</fullName>
        <ecNumber evidence="3">2.7.13.3</ecNumber>
    </recommendedName>
</protein>
<dbReference type="PANTHER" id="PTHR45453">
    <property type="entry name" value="PHOSPHATE REGULON SENSOR PROTEIN PHOR"/>
    <property type="match status" value="1"/>
</dbReference>
<comment type="catalytic activity">
    <reaction evidence="1">
        <text>ATP + protein L-histidine = ADP + protein N-phospho-L-histidine.</text>
        <dbReference type="EC" id="2.7.13.3"/>
    </reaction>
</comment>
<comment type="subcellular location">
    <subcellularLocation>
        <location evidence="2">Membrane</location>
    </subcellularLocation>
</comment>
<keyword evidence="12" id="KW-1185">Reference proteome</keyword>
<dbReference type="InterPro" id="IPR013249">
    <property type="entry name" value="RNA_pol_sigma70_r4_t2"/>
</dbReference>
<keyword evidence="5" id="KW-0808">Transferase</keyword>
<evidence type="ECO:0000256" key="3">
    <source>
        <dbReference type="ARBA" id="ARBA00012438"/>
    </source>
</evidence>
<dbReference type="InterPro" id="IPR003594">
    <property type="entry name" value="HATPase_dom"/>
</dbReference>
<dbReference type="PROSITE" id="PS50109">
    <property type="entry name" value="HIS_KIN"/>
    <property type="match status" value="1"/>
</dbReference>
<dbReference type="Gene3D" id="3.30.565.10">
    <property type="entry name" value="Histidine kinase-like ATPase, C-terminal domain"/>
    <property type="match status" value="1"/>
</dbReference>
<keyword evidence="6" id="KW-0547">Nucleotide-binding</keyword>
<dbReference type="InterPro" id="IPR005467">
    <property type="entry name" value="His_kinase_dom"/>
</dbReference>
<dbReference type="Pfam" id="PF02518">
    <property type="entry name" value="HATPase_c"/>
    <property type="match status" value="1"/>
</dbReference>
<dbReference type="SUPFAM" id="SSF55874">
    <property type="entry name" value="ATPase domain of HSP90 chaperone/DNA topoisomerase II/histidine kinase"/>
    <property type="match status" value="1"/>
</dbReference>
<dbReference type="EC" id="2.7.13.3" evidence="3"/>
<feature type="domain" description="Histidine kinase" evidence="10">
    <location>
        <begin position="27"/>
        <end position="183"/>
    </location>
</feature>
<dbReference type="Proteomes" id="UP000679779">
    <property type="component" value="Unassembled WGS sequence"/>
</dbReference>
<keyword evidence="9" id="KW-0902">Two-component regulatory system</keyword>
<dbReference type="GO" id="GO:0016987">
    <property type="term" value="F:sigma factor activity"/>
    <property type="evidence" value="ECO:0007669"/>
    <property type="project" value="InterPro"/>
</dbReference>
<gene>
    <name evidence="11" type="ORF">J2TS6_01420</name>
</gene>
<dbReference type="EMBL" id="BORQ01000001">
    <property type="protein sequence ID" value="GIO29001.1"/>
    <property type="molecule type" value="Genomic_DNA"/>
</dbReference>
<dbReference type="Gene3D" id="1.10.10.10">
    <property type="entry name" value="Winged helix-like DNA-binding domain superfamily/Winged helix DNA-binding domain"/>
    <property type="match status" value="1"/>
</dbReference>
<proteinExistence type="predicted"/>
<name>A0A919XAE6_9BACL</name>
<dbReference type="GO" id="GO:0000155">
    <property type="term" value="F:phosphorelay sensor kinase activity"/>
    <property type="evidence" value="ECO:0007669"/>
    <property type="project" value="TreeGrafter"/>
</dbReference>
<evidence type="ECO:0000256" key="7">
    <source>
        <dbReference type="ARBA" id="ARBA00022777"/>
    </source>
</evidence>
<dbReference type="GO" id="GO:0005886">
    <property type="term" value="C:plasma membrane"/>
    <property type="evidence" value="ECO:0007669"/>
    <property type="project" value="TreeGrafter"/>
</dbReference>
<accession>A0A919XAE6</accession>
<evidence type="ECO:0000256" key="6">
    <source>
        <dbReference type="ARBA" id="ARBA00022741"/>
    </source>
</evidence>
<reference evidence="11" key="1">
    <citation type="submission" date="2021-03" db="EMBL/GenBank/DDBJ databases">
        <title>Antimicrobial resistance genes in bacteria isolated from Japanese honey, and their potential for conferring macrolide and lincosamide resistance in the American foulbrood pathogen Paenibacillus larvae.</title>
        <authorList>
            <person name="Okamoto M."/>
            <person name="Kumagai M."/>
            <person name="Kanamori H."/>
            <person name="Takamatsu D."/>
        </authorList>
    </citation>
    <scope>NUCLEOTIDE SEQUENCE</scope>
    <source>
        <strain evidence="11">J2TS6</strain>
    </source>
</reference>
<dbReference type="GO" id="GO:0005524">
    <property type="term" value="F:ATP binding"/>
    <property type="evidence" value="ECO:0007669"/>
    <property type="project" value="UniProtKB-KW"/>
</dbReference>
<dbReference type="InterPro" id="IPR036388">
    <property type="entry name" value="WH-like_DNA-bd_sf"/>
</dbReference>
<dbReference type="CDD" id="cd00075">
    <property type="entry name" value="HATPase"/>
    <property type="match status" value="1"/>
</dbReference>
<evidence type="ECO:0000313" key="11">
    <source>
        <dbReference type="EMBL" id="GIO29001.1"/>
    </source>
</evidence>
<evidence type="ECO:0000313" key="12">
    <source>
        <dbReference type="Proteomes" id="UP000679779"/>
    </source>
</evidence>
<evidence type="ECO:0000259" key="10">
    <source>
        <dbReference type="PROSITE" id="PS50109"/>
    </source>
</evidence>
<evidence type="ECO:0000256" key="2">
    <source>
        <dbReference type="ARBA" id="ARBA00004370"/>
    </source>
</evidence>
<dbReference type="GO" id="GO:0006352">
    <property type="term" value="P:DNA-templated transcription initiation"/>
    <property type="evidence" value="ECO:0007669"/>
    <property type="project" value="InterPro"/>
</dbReference>
<dbReference type="Pfam" id="PF08281">
    <property type="entry name" value="Sigma70_r4_2"/>
    <property type="match status" value="1"/>
</dbReference>
<evidence type="ECO:0000256" key="4">
    <source>
        <dbReference type="ARBA" id="ARBA00022553"/>
    </source>
</evidence>
<evidence type="ECO:0000256" key="1">
    <source>
        <dbReference type="ARBA" id="ARBA00000085"/>
    </source>
</evidence>
<keyword evidence="7" id="KW-0418">Kinase</keyword>
<dbReference type="InterPro" id="IPR036890">
    <property type="entry name" value="HATPase_C_sf"/>
</dbReference>
<evidence type="ECO:0000256" key="8">
    <source>
        <dbReference type="ARBA" id="ARBA00022840"/>
    </source>
</evidence>
<evidence type="ECO:0000256" key="5">
    <source>
        <dbReference type="ARBA" id="ARBA00022679"/>
    </source>
</evidence>
<dbReference type="GO" id="GO:0004721">
    <property type="term" value="F:phosphoprotein phosphatase activity"/>
    <property type="evidence" value="ECO:0007669"/>
    <property type="project" value="TreeGrafter"/>
</dbReference>
<organism evidence="11 12">
    <name type="scientific">Paenibacillus albilobatus</name>
    <dbReference type="NCBI Taxonomy" id="2716884"/>
    <lineage>
        <taxon>Bacteria</taxon>
        <taxon>Bacillati</taxon>
        <taxon>Bacillota</taxon>
        <taxon>Bacilli</taxon>
        <taxon>Bacillales</taxon>
        <taxon>Paenibacillaceae</taxon>
        <taxon>Paenibacillus</taxon>
    </lineage>
</organism>